<reference evidence="1 2" key="1">
    <citation type="submission" date="2016-10" db="EMBL/GenBank/DDBJ databases">
        <title>Flavobacterium gilvum sp. nov., isolated from stream water.</title>
        <authorList>
            <person name="Shin S.-K."/>
            <person name="Cho Y.-J."/>
            <person name="Yi H."/>
        </authorList>
    </citation>
    <scope>NUCLEOTIDE SEQUENCE [LARGE SCALE GENOMIC DNA]</scope>
    <source>
        <strain evidence="1 2">EM1308</strain>
    </source>
</reference>
<dbReference type="Proteomes" id="UP000175968">
    <property type="component" value="Chromosome"/>
</dbReference>
<evidence type="ECO:0000313" key="2">
    <source>
        <dbReference type="Proteomes" id="UP000175968"/>
    </source>
</evidence>
<protein>
    <submittedName>
        <fullName evidence="1">Uncharacterized protein</fullName>
    </submittedName>
</protein>
<dbReference type="EMBL" id="CP017479">
    <property type="protein sequence ID" value="AOW10036.1"/>
    <property type="molecule type" value="Genomic_DNA"/>
</dbReference>
<keyword evidence="2" id="KW-1185">Reference proteome</keyword>
<accession>A0AAC9I463</accession>
<gene>
    <name evidence="1" type="ORF">EM308_11230</name>
</gene>
<dbReference type="KEGG" id="fgl:EM308_11230"/>
<evidence type="ECO:0000313" key="1">
    <source>
        <dbReference type="EMBL" id="AOW10036.1"/>
    </source>
</evidence>
<sequence length="644" mass="74841">MNWNQVVTLNWNWVVNITGIYTYYITDEDLNLSSSPPPLDNTTKFVYHSFGKSSTIDKLLTLDEILSIIKNGDKNLSDLLFIRKLGKNHPKYIDLKITLPTVRFNFSFKHKVSNENIIGSTGYIYIDVDNNDNINLSNPLIVAAWKSLSNTGYGILVRVNGLTTDNFYDSYDAISKELGLSSDVGARKPTQPNILSYDPNIYINYDYIVFEAIEKVSSVLYKEDFNKKVSSVLYNENINKKVSSVPIQYDMEKVSSILYNENINKKVSSALYNETIINNELLSFDNNINSVLAPQGLEREKTYQTNDTFLKSSKIRFSNIDEYFVGENYNKKYIVFDTKELICNPFIPRRIPAGKRNIIMYYNLSMYALLNPNCDSKLLIACGNSINKNFIEKYTLEKIISIVNAILKKRENNTLEMFKNQERLILFNPKYKLTREEKYKIIGGVMGKRKIDKTQSELYIIIEQWDFVNNGKISQIKVAEELKKTIITVKRHWHVVKDLVKQMNADFKNGVKYYDLKNEIFNDKTISIQHGIIQPEPAIEVVKEIKIEVANELKEVEKNKLIFEFEMANESTYEEFYNSSNTNKYSKIEFELLNGCIVYVPTIFTEEWGKIAPNSIRMNGFRKNENQHQFDKNLFSWQLLYKII</sequence>
<proteinExistence type="predicted"/>
<organism evidence="1 2">
    <name type="scientific">Flavobacterium gilvum</name>
    <dbReference type="NCBI Taxonomy" id="1492737"/>
    <lineage>
        <taxon>Bacteria</taxon>
        <taxon>Pseudomonadati</taxon>
        <taxon>Bacteroidota</taxon>
        <taxon>Flavobacteriia</taxon>
        <taxon>Flavobacteriales</taxon>
        <taxon>Flavobacteriaceae</taxon>
        <taxon>Flavobacterium</taxon>
    </lineage>
</organism>
<name>A0AAC9I463_9FLAO</name>
<dbReference type="AlphaFoldDB" id="A0AAC9I463"/>